<protein>
    <submittedName>
        <fullName evidence="1">Uncharacterized protein</fullName>
    </submittedName>
</protein>
<reference evidence="1" key="1">
    <citation type="submission" date="2014-11" db="EMBL/GenBank/DDBJ databases">
        <authorList>
            <person name="Amaro Gonzalez C."/>
        </authorList>
    </citation>
    <scope>NUCLEOTIDE SEQUENCE</scope>
</reference>
<sequence length="38" mass="4322">MIQNNEKSRISQINVLQFQVYHKSASPSNWLPSCACAK</sequence>
<dbReference type="AlphaFoldDB" id="A0A0E9W7A2"/>
<evidence type="ECO:0000313" key="1">
    <source>
        <dbReference type="EMBL" id="JAH86239.1"/>
    </source>
</evidence>
<organism evidence="1">
    <name type="scientific">Anguilla anguilla</name>
    <name type="common">European freshwater eel</name>
    <name type="synonym">Muraena anguilla</name>
    <dbReference type="NCBI Taxonomy" id="7936"/>
    <lineage>
        <taxon>Eukaryota</taxon>
        <taxon>Metazoa</taxon>
        <taxon>Chordata</taxon>
        <taxon>Craniata</taxon>
        <taxon>Vertebrata</taxon>
        <taxon>Euteleostomi</taxon>
        <taxon>Actinopterygii</taxon>
        <taxon>Neopterygii</taxon>
        <taxon>Teleostei</taxon>
        <taxon>Anguilliformes</taxon>
        <taxon>Anguillidae</taxon>
        <taxon>Anguilla</taxon>
    </lineage>
</organism>
<proteinExistence type="predicted"/>
<accession>A0A0E9W7A2</accession>
<dbReference type="EMBL" id="GBXM01022338">
    <property type="protein sequence ID" value="JAH86239.1"/>
    <property type="molecule type" value="Transcribed_RNA"/>
</dbReference>
<reference evidence="1" key="2">
    <citation type="journal article" date="2015" name="Fish Shellfish Immunol.">
        <title>Early steps in the European eel (Anguilla anguilla)-Vibrio vulnificus interaction in the gills: Role of the RtxA13 toxin.</title>
        <authorList>
            <person name="Callol A."/>
            <person name="Pajuelo D."/>
            <person name="Ebbesson L."/>
            <person name="Teles M."/>
            <person name="MacKenzie S."/>
            <person name="Amaro C."/>
        </authorList>
    </citation>
    <scope>NUCLEOTIDE SEQUENCE</scope>
</reference>
<name>A0A0E9W7A2_ANGAN</name>